<gene>
    <name evidence="3" type="ORF">OEZ85_002301</name>
</gene>
<dbReference type="InterPro" id="IPR050904">
    <property type="entry name" value="Adhesion/Biosynth-related"/>
</dbReference>
<dbReference type="PANTHER" id="PTHR10900:SF77">
    <property type="entry name" value="FI19380P1"/>
    <property type="match status" value="1"/>
</dbReference>
<dbReference type="Proteomes" id="UP001244341">
    <property type="component" value="Chromosome 6b"/>
</dbReference>
<evidence type="ECO:0000313" key="3">
    <source>
        <dbReference type="EMBL" id="WIA15675.1"/>
    </source>
</evidence>
<dbReference type="PANTHER" id="PTHR10900">
    <property type="entry name" value="PERIOSTIN-RELATED"/>
    <property type="match status" value="1"/>
</dbReference>
<feature type="signal peptide" evidence="1">
    <location>
        <begin position="1"/>
        <end position="22"/>
    </location>
</feature>
<evidence type="ECO:0000259" key="2">
    <source>
        <dbReference type="PROSITE" id="PS50213"/>
    </source>
</evidence>
<name>A0ABY8U2Q4_TETOB</name>
<dbReference type="SMART" id="SM00554">
    <property type="entry name" value="FAS1"/>
    <property type="match status" value="1"/>
</dbReference>
<feature type="domain" description="FAS1" evidence="2">
    <location>
        <begin position="41"/>
        <end position="195"/>
    </location>
</feature>
<dbReference type="Pfam" id="PF02469">
    <property type="entry name" value="Fasciclin"/>
    <property type="match status" value="1"/>
</dbReference>
<organism evidence="3 4">
    <name type="scientific">Tetradesmus obliquus</name>
    <name type="common">Green alga</name>
    <name type="synonym">Acutodesmus obliquus</name>
    <dbReference type="NCBI Taxonomy" id="3088"/>
    <lineage>
        <taxon>Eukaryota</taxon>
        <taxon>Viridiplantae</taxon>
        <taxon>Chlorophyta</taxon>
        <taxon>core chlorophytes</taxon>
        <taxon>Chlorophyceae</taxon>
        <taxon>CS clade</taxon>
        <taxon>Sphaeropleales</taxon>
        <taxon>Scenedesmaceae</taxon>
        <taxon>Tetradesmus</taxon>
    </lineage>
</organism>
<keyword evidence="1" id="KW-0732">Signal</keyword>
<reference evidence="3 4" key="1">
    <citation type="submission" date="2023-05" db="EMBL/GenBank/DDBJ databases">
        <title>A 100% complete, gapless, phased diploid assembly of the Scenedesmus obliquus UTEX 3031 genome.</title>
        <authorList>
            <person name="Biondi T.C."/>
            <person name="Hanschen E.R."/>
            <person name="Kwon T."/>
            <person name="Eng W."/>
            <person name="Kruse C.P.S."/>
            <person name="Koehler S.I."/>
            <person name="Kunde Y."/>
            <person name="Gleasner C.D."/>
            <person name="You Mak K.T."/>
            <person name="Polle J."/>
            <person name="Hovde B.T."/>
            <person name="Starkenburg S.R."/>
        </authorList>
    </citation>
    <scope>NUCLEOTIDE SEQUENCE [LARGE SCALE GENOMIC DNA]</scope>
    <source>
        <strain evidence="3 4">DOE0152z</strain>
    </source>
</reference>
<dbReference type="InterPro" id="IPR000782">
    <property type="entry name" value="FAS1_domain"/>
</dbReference>
<sequence>MASHKATSCLVLCFCFLATATARKPLAVTTTAATTAPALKYATFYEALSKDPSHKMIMDAVAKDAATKAMLRLPLNVTAFVPTDTAFAKAAAKFGLGNDTSKLMANTCLLNALLKYHIMSPGMTQAKLATITSKNSMLVVSSTVNGAKKTTAKVLKFKVEGNNIRVQGGATSATLGKIRNVVAGKGILHNVDNVLLPSANLTTLAQMTGCKVTL</sequence>
<accession>A0ABY8U2Q4</accession>
<evidence type="ECO:0000256" key="1">
    <source>
        <dbReference type="SAM" id="SignalP"/>
    </source>
</evidence>
<dbReference type="SUPFAM" id="SSF82153">
    <property type="entry name" value="FAS1 domain"/>
    <property type="match status" value="1"/>
</dbReference>
<dbReference type="PROSITE" id="PS50213">
    <property type="entry name" value="FAS1"/>
    <property type="match status" value="1"/>
</dbReference>
<dbReference type="InterPro" id="IPR036378">
    <property type="entry name" value="FAS1_dom_sf"/>
</dbReference>
<keyword evidence="4" id="KW-1185">Reference proteome</keyword>
<dbReference type="EMBL" id="CP126213">
    <property type="protein sequence ID" value="WIA15675.1"/>
    <property type="molecule type" value="Genomic_DNA"/>
</dbReference>
<evidence type="ECO:0000313" key="4">
    <source>
        <dbReference type="Proteomes" id="UP001244341"/>
    </source>
</evidence>
<protein>
    <recommendedName>
        <fullName evidence="2">FAS1 domain-containing protein</fullName>
    </recommendedName>
</protein>
<feature type="chain" id="PRO_5046683977" description="FAS1 domain-containing protein" evidence="1">
    <location>
        <begin position="23"/>
        <end position="214"/>
    </location>
</feature>
<proteinExistence type="predicted"/>
<dbReference type="Gene3D" id="2.30.180.10">
    <property type="entry name" value="FAS1 domain"/>
    <property type="match status" value="1"/>
</dbReference>